<evidence type="ECO:0000313" key="3">
    <source>
        <dbReference type="Proteomes" id="UP000035704"/>
    </source>
</evidence>
<protein>
    <submittedName>
        <fullName evidence="2">Putative nucleotidyltransferase</fullName>
    </submittedName>
</protein>
<dbReference type="Pfam" id="PF01909">
    <property type="entry name" value="NTP_transf_2"/>
    <property type="match status" value="1"/>
</dbReference>
<dbReference type="KEGG" id="cace:CACET_c04740"/>
<keyword evidence="2" id="KW-0808">Transferase</keyword>
<name>A0A0D8IEC1_9CLOT</name>
<dbReference type="Gene3D" id="3.30.460.10">
    <property type="entry name" value="Beta Polymerase, domain 2"/>
    <property type="match status" value="1"/>
</dbReference>
<dbReference type="AlphaFoldDB" id="A0A0D8IEC1"/>
<dbReference type="PANTHER" id="PTHR33933">
    <property type="entry name" value="NUCLEOTIDYLTRANSFERASE"/>
    <property type="match status" value="1"/>
</dbReference>
<dbReference type="InterPro" id="IPR043519">
    <property type="entry name" value="NT_sf"/>
</dbReference>
<accession>A0A0D8IEC1</accession>
<feature type="domain" description="Polymerase nucleotidyl transferase" evidence="1">
    <location>
        <begin position="21"/>
        <end position="95"/>
    </location>
</feature>
<gene>
    <name evidence="2" type="ORF">CACET_c04740</name>
</gene>
<sequence>MRNFERISSETVRRVLKEVVVSMDEIFGSDLKNIILYGSYARNEHTSESDIDVMILVGLDEERLKSYEGQLTDVMVDLSLKYDVVLSLYAHSAEKYKSQVSVLPFLGNIQKEGIEVYG</sequence>
<dbReference type="CDD" id="cd05403">
    <property type="entry name" value="NT_KNTase_like"/>
    <property type="match status" value="1"/>
</dbReference>
<dbReference type="OrthoDB" id="9813766at2"/>
<evidence type="ECO:0000313" key="2">
    <source>
        <dbReference type="EMBL" id="AKL93984.1"/>
    </source>
</evidence>
<keyword evidence="3" id="KW-1185">Reference proteome</keyword>
<dbReference type="PATRIC" id="fig|84022.5.peg.1621"/>
<dbReference type="InterPro" id="IPR002934">
    <property type="entry name" value="Polymerase_NTP_transf_dom"/>
</dbReference>
<dbReference type="RefSeq" id="WP_044823145.1">
    <property type="nucleotide sequence ID" value="NZ_CP009687.1"/>
</dbReference>
<dbReference type="Proteomes" id="UP000035704">
    <property type="component" value="Chromosome"/>
</dbReference>
<dbReference type="GO" id="GO:0016779">
    <property type="term" value="F:nucleotidyltransferase activity"/>
    <property type="evidence" value="ECO:0007669"/>
    <property type="project" value="InterPro"/>
</dbReference>
<organism evidence="2 3">
    <name type="scientific">Clostridium aceticum</name>
    <dbReference type="NCBI Taxonomy" id="84022"/>
    <lineage>
        <taxon>Bacteria</taxon>
        <taxon>Bacillati</taxon>
        <taxon>Bacillota</taxon>
        <taxon>Clostridia</taxon>
        <taxon>Eubacteriales</taxon>
        <taxon>Clostridiaceae</taxon>
        <taxon>Clostridium</taxon>
    </lineage>
</organism>
<dbReference type="PANTHER" id="PTHR33933:SF1">
    <property type="entry name" value="PROTEIN ADENYLYLTRANSFERASE MNTA-RELATED"/>
    <property type="match status" value="1"/>
</dbReference>
<evidence type="ECO:0000259" key="1">
    <source>
        <dbReference type="Pfam" id="PF01909"/>
    </source>
</evidence>
<reference evidence="2 3" key="1">
    <citation type="submission" date="2014-10" db="EMBL/GenBank/DDBJ databases">
        <title>Genome sequence of Clostridium aceticum DSM 1496.</title>
        <authorList>
            <person name="Poehlein A."/>
            <person name="Schiel-Bengelsdorf B."/>
            <person name="Gottschalk G."/>
            <person name="Duerre P."/>
            <person name="Daniel R."/>
        </authorList>
    </citation>
    <scope>NUCLEOTIDE SEQUENCE [LARGE SCALE GENOMIC DNA]</scope>
    <source>
        <strain evidence="2 3">DSM 1496</strain>
    </source>
</reference>
<dbReference type="EMBL" id="CP009687">
    <property type="protein sequence ID" value="AKL93984.1"/>
    <property type="molecule type" value="Genomic_DNA"/>
</dbReference>
<proteinExistence type="predicted"/>
<dbReference type="SUPFAM" id="SSF81301">
    <property type="entry name" value="Nucleotidyltransferase"/>
    <property type="match status" value="1"/>
</dbReference>
<dbReference type="InterPro" id="IPR052548">
    <property type="entry name" value="Type_VII_TA_antitoxin"/>
</dbReference>